<dbReference type="AlphaFoldDB" id="A0AAP2DXC2"/>
<protein>
    <submittedName>
        <fullName evidence="2">DUF2147 domain-containing protein</fullName>
    </submittedName>
</protein>
<dbReference type="Pfam" id="PF09917">
    <property type="entry name" value="DUF2147"/>
    <property type="match status" value="1"/>
</dbReference>
<dbReference type="EMBL" id="JAHESE010000012">
    <property type="protein sequence ID" value="MBT1709355.1"/>
    <property type="molecule type" value="Genomic_DNA"/>
</dbReference>
<feature type="domain" description="DUF2147" evidence="1">
    <location>
        <begin position="26"/>
        <end position="142"/>
    </location>
</feature>
<evidence type="ECO:0000313" key="3">
    <source>
        <dbReference type="Proteomes" id="UP001319080"/>
    </source>
</evidence>
<dbReference type="RefSeq" id="WP_254084930.1">
    <property type="nucleotide sequence ID" value="NZ_JAHESE010000012.1"/>
</dbReference>
<dbReference type="PANTHER" id="PTHR36919">
    <property type="entry name" value="BLR1215 PROTEIN"/>
    <property type="match status" value="1"/>
</dbReference>
<dbReference type="PANTHER" id="PTHR36919:SF3">
    <property type="entry name" value="BLL5882 PROTEIN"/>
    <property type="match status" value="1"/>
</dbReference>
<evidence type="ECO:0000259" key="1">
    <source>
        <dbReference type="Pfam" id="PF09917"/>
    </source>
</evidence>
<dbReference type="Gene3D" id="2.40.128.520">
    <property type="match status" value="1"/>
</dbReference>
<reference evidence="2 3" key="1">
    <citation type="submission" date="2021-05" db="EMBL/GenBank/DDBJ databases">
        <title>A Polyphasic approach of four new species of the genus Ohtaekwangia: Ohtaekwangia histidinii sp. nov., Ohtaekwangia cretensis sp. nov., Ohtaekwangia indiensis sp. nov., Ohtaekwangia reichenbachii sp. nov. from diverse environment.</title>
        <authorList>
            <person name="Octaviana S."/>
        </authorList>
    </citation>
    <scope>NUCLEOTIDE SEQUENCE [LARGE SCALE GENOMIC DNA]</scope>
    <source>
        <strain evidence="2 3">PWU5</strain>
    </source>
</reference>
<keyword evidence="3" id="KW-1185">Reference proteome</keyword>
<sequence length="144" mass="16760">MPLRILTWTLLLWAHIGLAQEEPVLGKWKTIDDNTGKERSVVELYERDGKVYGKIIKLVRAPEDDPDPVCDECPEDDPRYKKKIVGMEIMQDMVKSDSEYTDGKILDPESGKIYGCKIWLDGDDLKVRGYWGPFYRTQTWNRVH</sequence>
<proteinExistence type="predicted"/>
<evidence type="ECO:0000313" key="2">
    <source>
        <dbReference type="EMBL" id="MBT1709355.1"/>
    </source>
</evidence>
<organism evidence="2 3">
    <name type="scientific">Dawidia cretensis</name>
    <dbReference type="NCBI Taxonomy" id="2782350"/>
    <lineage>
        <taxon>Bacteria</taxon>
        <taxon>Pseudomonadati</taxon>
        <taxon>Bacteroidota</taxon>
        <taxon>Cytophagia</taxon>
        <taxon>Cytophagales</taxon>
        <taxon>Chryseotaleaceae</taxon>
        <taxon>Dawidia</taxon>
    </lineage>
</organism>
<dbReference type="Proteomes" id="UP001319080">
    <property type="component" value="Unassembled WGS sequence"/>
</dbReference>
<comment type="caution">
    <text evidence="2">The sequence shown here is derived from an EMBL/GenBank/DDBJ whole genome shotgun (WGS) entry which is preliminary data.</text>
</comment>
<gene>
    <name evidence="2" type="ORF">KK062_14025</name>
</gene>
<accession>A0AAP2DXC2</accession>
<dbReference type="InterPro" id="IPR019223">
    <property type="entry name" value="DUF2147"/>
</dbReference>
<name>A0AAP2DXC2_9BACT</name>